<accession>A0A1P8V039</accession>
<name>A0A1P8V039_9RHOB</name>
<sequence>MIAAAGAILVALPLLKDAQGGPSLWHRAEARQRNAGIEEALAPRAPYQAGLMPVRRSTVNDHEMRAFARFRVEALVLSRHDYRFDRTAGFSSTDLALGWGPMSTPARVEEVEISQARRFYYWRPKPGAQLSARQIRTSSANMHLVLQSAAQREALKQIGKGDLVVIEGYLVDVEAPSGMRWRSSRTRNDAGAGACEIILVETIRRVAPEVEKAV</sequence>
<keyword evidence="2" id="KW-1185">Reference proteome</keyword>
<gene>
    <name evidence="1" type="ORF">Ga0080574_TMP4690</name>
</gene>
<proteinExistence type="predicted"/>
<protein>
    <submittedName>
        <fullName evidence="1">Uncharacterized protein</fullName>
    </submittedName>
</protein>
<evidence type="ECO:0000313" key="2">
    <source>
        <dbReference type="Proteomes" id="UP000187059"/>
    </source>
</evidence>
<dbReference type="AlphaFoldDB" id="A0A1P8V039"/>
<reference evidence="1 2" key="1">
    <citation type="submission" date="2016-04" db="EMBL/GenBank/DDBJ databases">
        <title>Deep-sea bacteria in the southern Pacific.</title>
        <authorList>
            <person name="Tang K."/>
        </authorList>
    </citation>
    <scope>NUCLEOTIDE SEQUENCE [LARGE SCALE GENOMIC DNA]</scope>
    <source>
        <strain evidence="1 2">JLT2014</strain>
    </source>
</reference>
<dbReference type="STRING" id="1250539.Ga0080574_TMP4690"/>
<dbReference type="EMBL" id="CP015093">
    <property type="protein sequence ID" value="APZ55024.1"/>
    <property type="molecule type" value="Genomic_DNA"/>
</dbReference>
<evidence type="ECO:0000313" key="1">
    <source>
        <dbReference type="EMBL" id="APZ55024.1"/>
    </source>
</evidence>
<organism evidence="1 2">
    <name type="scientific">Salipiger abyssi</name>
    <dbReference type="NCBI Taxonomy" id="1250539"/>
    <lineage>
        <taxon>Bacteria</taxon>
        <taxon>Pseudomonadati</taxon>
        <taxon>Pseudomonadota</taxon>
        <taxon>Alphaproteobacteria</taxon>
        <taxon>Rhodobacterales</taxon>
        <taxon>Roseobacteraceae</taxon>
        <taxon>Salipiger</taxon>
    </lineage>
</organism>
<dbReference type="KEGG" id="paby:Ga0080574_TMP4690"/>
<dbReference type="Proteomes" id="UP000187059">
    <property type="component" value="Chromosome"/>
</dbReference>